<keyword evidence="3" id="KW-0378">Hydrolase</keyword>
<sequence>MPNSQWQGHNRQASLPKGWAAIRLHVLERDRHTCYLCGGHATHVDHVQNAASGGSDDYANLAAICVDDHRSKSSAEGGRAKAAKQGRRLRPAEKHPGLRD</sequence>
<dbReference type="GO" id="GO:0004519">
    <property type="term" value="F:endonuclease activity"/>
    <property type="evidence" value="ECO:0007669"/>
    <property type="project" value="UniProtKB-KW"/>
</dbReference>
<evidence type="ECO:0000259" key="2">
    <source>
        <dbReference type="SMART" id="SM00507"/>
    </source>
</evidence>
<dbReference type="InterPro" id="IPR002711">
    <property type="entry name" value="HNH"/>
</dbReference>
<feature type="region of interest" description="Disordered" evidence="1">
    <location>
        <begin position="69"/>
        <end position="100"/>
    </location>
</feature>
<evidence type="ECO:0000313" key="4">
    <source>
        <dbReference type="Proteomes" id="UP001595698"/>
    </source>
</evidence>
<gene>
    <name evidence="3" type="ORF">ACFOYY_40425</name>
</gene>
<comment type="caution">
    <text evidence="3">The sequence shown here is derived from an EMBL/GenBank/DDBJ whole genome shotgun (WGS) entry which is preliminary data.</text>
</comment>
<reference evidence="4" key="1">
    <citation type="journal article" date="2019" name="Int. J. Syst. Evol. Microbiol.">
        <title>The Global Catalogue of Microorganisms (GCM) 10K type strain sequencing project: providing services to taxonomists for standard genome sequencing and annotation.</title>
        <authorList>
            <consortium name="The Broad Institute Genomics Platform"/>
            <consortium name="The Broad Institute Genome Sequencing Center for Infectious Disease"/>
            <person name="Wu L."/>
            <person name="Ma J."/>
        </authorList>
    </citation>
    <scope>NUCLEOTIDE SEQUENCE [LARGE SCALE GENOMIC DNA]</scope>
    <source>
        <strain evidence="4">TBRC 7912</strain>
    </source>
</reference>
<dbReference type="Gene3D" id="1.10.30.50">
    <property type="match status" value="1"/>
</dbReference>
<dbReference type="Pfam" id="PF01844">
    <property type="entry name" value="HNH"/>
    <property type="match status" value="1"/>
</dbReference>
<keyword evidence="4" id="KW-1185">Reference proteome</keyword>
<evidence type="ECO:0000256" key="1">
    <source>
        <dbReference type="SAM" id="MobiDB-lite"/>
    </source>
</evidence>
<keyword evidence="3" id="KW-0255">Endonuclease</keyword>
<name>A0ABV8FDP7_9ACTN</name>
<dbReference type="RefSeq" id="WP_386196707.1">
    <property type="nucleotide sequence ID" value="NZ_JBHSBC010000056.1"/>
</dbReference>
<proteinExistence type="predicted"/>
<dbReference type="CDD" id="cd00085">
    <property type="entry name" value="HNHc"/>
    <property type="match status" value="1"/>
</dbReference>
<accession>A0ABV8FDP7</accession>
<keyword evidence="3" id="KW-0540">Nuclease</keyword>
<feature type="domain" description="HNH nuclease" evidence="2">
    <location>
        <begin position="21"/>
        <end position="70"/>
    </location>
</feature>
<protein>
    <submittedName>
        <fullName evidence="3">HNH endonuclease</fullName>
    </submittedName>
</protein>
<dbReference type="Proteomes" id="UP001595698">
    <property type="component" value="Unassembled WGS sequence"/>
</dbReference>
<dbReference type="InterPro" id="IPR003615">
    <property type="entry name" value="HNH_nuc"/>
</dbReference>
<organism evidence="3 4">
    <name type="scientific">Streptosporangium jomthongense</name>
    <dbReference type="NCBI Taxonomy" id="1193683"/>
    <lineage>
        <taxon>Bacteria</taxon>
        <taxon>Bacillati</taxon>
        <taxon>Actinomycetota</taxon>
        <taxon>Actinomycetes</taxon>
        <taxon>Streptosporangiales</taxon>
        <taxon>Streptosporangiaceae</taxon>
        <taxon>Streptosporangium</taxon>
    </lineage>
</organism>
<feature type="compositionally biased region" description="Basic and acidic residues" evidence="1">
    <location>
        <begin position="90"/>
        <end position="100"/>
    </location>
</feature>
<dbReference type="EMBL" id="JBHSBC010000056">
    <property type="protein sequence ID" value="MFC3986454.1"/>
    <property type="molecule type" value="Genomic_DNA"/>
</dbReference>
<dbReference type="SMART" id="SM00507">
    <property type="entry name" value="HNHc"/>
    <property type="match status" value="1"/>
</dbReference>
<evidence type="ECO:0000313" key="3">
    <source>
        <dbReference type="EMBL" id="MFC3986454.1"/>
    </source>
</evidence>